<dbReference type="InterPro" id="IPR036875">
    <property type="entry name" value="Znf_CCHC_sf"/>
</dbReference>
<organism evidence="4 5">
    <name type="scientific">Blumeria hordei</name>
    <name type="common">Barley powdery mildew</name>
    <name type="synonym">Blumeria graminis f. sp. hordei</name>
    <dbReference type="NCBI Taxonomy" id="2867405"/>
    <lineage>
        <taxon>Eukaryota</taxon>
        <taxon>Fungi</taxon>
        <taxon>Dikarya</taxon>
        <taxon>Ascomycota</taxon>
        <taxon>Pezizomycotina</taxon>
        <taxon>Leotiomycetes</taxon>
        <taxon>Erysiphales</taxon>
        <taxon>Erysiphaceae</taxon>
        <taxon>Blumeria</taxon>
    </lineage>
</organism>
<sequence>MPVPMINLDNPVASVNVECPQTVCYSCGKLGHFSRDCKKKGSTNIGSVQSRDKELYGTLRVKVEQRGAKRQRDKEVYNKPNQRSFHGNTHRPPPRCSNNVRSAYANQTVQFEDENFDFWDSDDFQQIYPSPTSMSREY</sequence>
<dbReference type="PROSITE" id="PS50158">
    <property type="entry name" value="ZF_CCHC"/>
    <property type="match status" value="1"/>
</dbReference>
<dbReference type="GO" id="GO:0008270">
    <property type="term" value="F:zinc ion binding"/>
    <property type="evidence" value="ECO:0007669"/>
    <property type="project" value="UniProtKB-KW"/>
</dbReference>
<evidence type="ECO:0000313" key="4">
    <source>
        <dbReference type="EMBL" id="SZE99290.1"/>
    </source>
</evidence>
<dbReference type="VEuPathDB" id="FungiDB:BLGHR1_10041"/>
<dbReference type="AlphaFoldDB" id="A0A383UIA3"/>
<gene>
    <name evidence="4" type="ORF">BLGHR1_10041</name>
</gene>
<dbReference type="SMART" id="SM00343">
    <property type="entry name" value="ZnF_C2HC"/>
    <property type="match status" value="1"/>
</dbReference>
<proteinExistence type="predicted"/>
<evidence type="ECO:0000256" key="2">
    <source>
        <dbReference type="SAM" id="MobiDB-lite"/>
    </source>
</evidence>
<dbReference type="EMBL" id="UNSH01000001">
    <property type="protein sequence ID" value="SZE99290.1"/>
    <property type="molecule type" value="Genomic_DNA"/>
</dbReference>
<feature type="region of interest" description="Disordered" evidence="2">
    <location>
        <begin position="65"/>
        <end position="100"/>
    </location>
</feature>
<accession>A0A383UIA3</accession>
<dbReference type="InterPro" id="IPR001878">
    <property type="entry name" value="Znf_CCHC"/>
</dbReference>
<keyword evidence="1" id="KW-0862">Zinc</keyword>
<evidence type="ECO:0000313" key="5">
    <source>
        <dbReference type="Proteomes" id="UP000275772"/>
    </source>
</evidence>
<keyword evidence="1" id="KW-0863">Zinc-finger</keyword>
<feature type="domain" description="CCHC-type" evidence="3">
    <location>
        <begin position="24"/>
        <end position="39"/>
    </location>
</feature>
<reference evidence="4 5" key="1">
    <citation type="submission" date="2017-11" db="EMBL/GenBank/DDBJ databases">
        <authorList>
            <person name="Kracher B."/>
        </authorList>
    </citation>
    <scope>NUCLEOTIDE SEQUENCE [LARGE SCALE GENOMIC DNA]</scope>
    <source>
        <strain evidence="4 5">RACE1</strain>
    </source>
</reference>
<name>A0A383UIA3_BLUHO</name>
<dbReference type="SUPFAM" id="SSF57756">
    <property type="entry name" value="Retrovirus zinc finger-like domains"/>
    <property type="match status" value="1"/>
</dbReference>
<dbReference type="Proteomes" id="UP000275772">
    <property type="component" value="Unassembled WGS sequence"/>
</dbReference>
<evidence type="ECO:0000259" key="3">
    <source>
        <dbReference type="PROSITE" id="PS50158"/>
    </source>
</evidence>
<dbReference type="GO" id="GO:0003676">
    <property type="term" value="F:nucleic acid binding"/>
    <property type="evidence" value="ECO:0007669"/>
    <property type="project" value="InterPro"/>
</dbReference>
<dbReference type="Gene3D" id="4.10.60.10">
    <property type="entry name" value="Zinc finger, CCHC-type"/>
    <property type="match status" value="1"/>
</dbReference>
<dbReference type="Pfam" id="PF00098">
    <property type="entry name" value="zf-CCHC"/>
    <property type="match status" value="1"/>
</dbReference>
<feature type="compositionally biased region" description="Basic and acidic residues" evidence="2">
    <location>
        <begin position="65"/>
        <end position="77"/>
    </location>
</feature>
<protein>
    <recommendedName>
        <fullName evidence="3">CCHC-type domain-containing protein</fullName>
    </recommendedName>
</protein>
<keyword evidence="1" id="KW-0479">Metal-binding</keyword>
<evidence type="ECO:0000256" key="1">
    <source>
        <dbReference type="PROSITE-ProRule" id="PRU00047"/>
    </source>
</evidence>